<organism evidence="2 3">
    <name type="scientific">Microlunatus capsulatus</name>
    <dbReference type="NCBI Taxonomy" id="99117"/>
    <lineage>
        <taxon>Bacteria</taxon>
        <taxon>Bacillati</taxon>
        <taxon>Actinomycetota</taxon>
        <taxon>Actinomycetes</taxon>
        <taxon>Propionibacteriales</taxon>
        <taxon>Propionibacteriaceae</taxon>
        <taxon>Microlunatus</taxon>
    </lineage>
</organism>
<gene>
    <name evidence="2" type="ORF">JOF54_002379</name>
</gene>
<keyword evidence="1" id="KW-0812">Transmembrane</keyword>
<comment type="caution">
    <text evidence="2">The sequence shown here is derived from an EMBL/GenBank/DDBJ whole genome shotgun (WGS) entry which is preliminary data.</text>
</comment>
<keyword evidence="1" id="KW-0472">Membrane</keyword>
<proteinExistence type="predicted"/>
<keyword evidence="3" id="KW-1185">Reference proteome</keyword>
<evidence type="ECO:0000313" key="2">
    <source>
        <dbReference type="EMBL" id="MBP2417457.1"/>
    </source>
</evidence>
<protein>
    <submittedName>
        <fullName evidence="2">Uncharacterized protein</fullName>
    </submittedName>
</protein>
<feature type="transmembrane region" description="Helical" evidence="1">
    <location>
        <begin position="77"/>
        <end position="98"/>
    </location>
</feature>
<sequence length="130" mass="12341">MPPGLRILGITLVTAAAFAAAVVVTGFLACGVSGCSGAGFGPAYAPVQGQIGLVVCGALLVPLAVHLLGGRPHLERVAAELVAGVVGAVLAMALLGLGPDGCPSGQTRARAGAEDFAPGTLTCVGGPGGG</sequence>
<feature type="transmembrane region" description="Helical" evidence="1">
    <location>
        <begin position="47"/>
        <end position="65"/>
    </location>
</feature>
<dbReference type="PROSITE" id="PS51257">
    <property type="entry name" value="PROKAR_LIPOPROTEIN"/>
    <property type="match status" value="1"/>
</dbReference>
<evidence type="ECO:0000313" key="3">
    <source>
        <dbReference type="Proteomes" id="UP000758168"/>
    </source>
</evidence>
<keyword evidence="1" id="KW-1133">Transmembrane helix</keyword>
<evidence type="ECO:0000256" key="1">
    <source>
        <dbReference type="SAM" id="Phobius"/>
    </source>
</evidence>
<dbReference type="EMBL" id="JAGIOB010000001">
    <property type="protein sequence ID" value="MBP2417457.1"/>
    <property type="molecule type" value="Genomic_DNA"/>
</dbReference>
<dbReference type="RefSeq" id="WP_210056029.1">
    <property type="nucleotide sequence ID" value="NZ_BAAAMH010000003.1"/>
</dbReference>
<dbReference type="Proteomes" id="UP000758168">
    <property type="component" value="Unassembled WGS sequence"/>
</dbReference>
<name>A0ABS4Z8S8_9ACTN</name>
<reference evidence="2 3" key="1">
    <citation type="submission" date="2021-03" db="EMBL/GenBank/DDBJ databases">
        <title>Sequencing the genomes of 1000 actinobacteria strains.</title>
        <authorList>
            <person name="Klenk H.-P."/>
        </authorList>
    </citation>
    <scope>NUCLEOTIDE SEQUENCE [LARGE SCALE GENOMIC DNA]</scope>
    <source>
        <strain evidence="2 3">DSM 12936</strain>
    </source>
</reference>
<accession>A0ABS4Z8S8</accession>